<keyword evidence="5" id="KW-0998">Cell outer membrane</keyword>
<keyword evidence="4" id="KW-0472">Membrane</keyword>
<proteinExistence type="inferred from homology"/>
<dbReference type="InterPro" id="IPR010583">
    <property type="entry name" value="MipA"/>
</dbReference>
<evidence type="ECO:0000256" key="4">
    <source>
        <dbReference type="ARBA" id="ARBA00023136"/>
    </source>
</evidence>
<sequence>MSPHMLSPRRSAILHGIHPMIARTLASLALFASVSTPALAQAVADQPPAPAAEEQKQQAPAKPGPTPEQMRLLATAAAMSQSVFAKDFYMTVGLGAGMVPSYEGSDQYVFFPAPIIQGSYKGYNFAARGPGLFVDLVKDPVLPKVEFIAGPMFRVRPERNNRIRDAVVKRLGDFPIALELGASGGVKINRIFGRFDSMTFTTDALFDVTGVHSGAIVTPQVSYNRLLGTKGVVNVSASADFVDGDYANTYFSVDAAGSAASGLPRFRADGGLKSLQTSVLLGLDLSGNALDGGWGVFALASYSRLQGDFADSPIVSIRGDANQYFGGVGVTYTF</sequence>
<dbReference type="Proteomes" id="UP000589292">
    <property type="component" value="Unassembled WGS sequence"/>
</dbReference>
<dbReference type="GO" id="GO:0009279">
    <property type="term" value="C:cell outer membrane"/>
    <property type="evidence" value="ECO:0007669"/>
    <property type="project" value="UniProtKB-SubCell"/>
</dbReference>
<dbReference type="PANTHER" id="PTHR38776">
    <property type="entry name" value="MLTA-INTERACTING PROTEIN-RELATED"/>
    <property type="match status" value="1"/>
</dbReference>
<feature type="region of interest" description="Disordered" evidence="6">
    <location>
        <begin position="42"/>
        <end position="67"/>
    </location>
</feature>
<evidence type="ECO:0000256" key="5">
    <source>
        <dbReference type="ARBA" id="ARBA00023237"/>
    </source>
</evidence>
<feature type="signal peptide" evidence="7">
    <location>
        <begin position="1"/>
        <end position="40"/>
    </location>
</feature>
<evidence type="ECO:0000256" key="2">
    <source>
        <dbReference type="ARBA" id="ARBA00005722"/>
    </source>
</evidence>
<dbReference type="AlphaFoldDB" id="A0A7V8RDC1"/>
<evidence type="ECO:0000256" key="3">
    <source>
        <dbReference type="ARBA" id="ARBA00022729"/>
    </source>
</evidence>
<accession>A0A7V8RDC1</accession>
<keyword evidence="3 7" id="KW-0732">Signal</keyword>
<evidence type="ECO:0000256" key="6">
    <source>
        <dbReference type="SAM" id="MobiDB-lite"/>
    </source>
</evidence>
<keyword evidence="9" id="KW-1185">Reference proteome</keyword>
<comment type="caution">
    <text evidence="8">The sequence shown here is derived from an EMBL/GenBank/DDBJ whole genome shotgun (WGS) entry which is preliminary data.</text>
</comment>
<evidence type="ECO:0000313" key="9">
    <source>
        <dbReference type="Proteomes" id="UP000589292"/>
    </source>
</evidence>
<dbReference type="Pfam" id="PF06629">
    <property type="entry name" value="MipA"/>
    <property type="match status" value="1"/>
</dbReference>
<reference evidence="8 9" key="1">
    <citation type="journal article" date="1994" name="Int. J. Syst. Bacteriol.">
        <title>Phylogenetic positions of novel aerobic, bacteriochlorophyll a-containing bacteria and description of Roseococcus thiosulfatophilus gen. nov., sp. nov., Erythromicrobium ramosum gen. nov., sp. nov., and Erythrobacter litoralis sp. nov.</title>
        <authorList>
            <person name="Yurkov V."/>
            <person name="Stackebrandt E."/>
            <person name="Holmes A."/>
            <person name="Fuerst J.A."/>
            <person name="Hugenholtz P."/>
            <person name="Golecki J."/>
            <person name="Gad'on N."/>
            <person name="Gorlenko V.M."/>
            <person name="Kompantseva E.I."/>
            <person name="Drews G."/>
        </authorList>
    </citation>
    <scope>NUCLEOTIDE SEQUENCE [LARGE SCALE GENOMIC DNA]</scope>
    <source>
        <strain evidence="8 9">KR-99</strain>
    </source>
</reference>
<feature type="chain" id="PRO_5031081370" evidence="7">
    <location>
        <begin position="41"/>
        <end position="334"/>
    </location>
</feature>
<organism evidence="8 9">
    <name type="scientific">Sphingomonas ursincola</name>
    <dbReference type="NCBI Taxonomy" id="56361"/>
    <lineage>
        <taxon>Bacteria</taxon>
        <taxon>Pseudomonadati</taxon>
        <taxon>Pseudomonadota</taxon>
        <taxon>Alphaproteobacteria</taxon>
        <taxon>Sphingomonadales</taxon>
        <taxon>Sphingomonadaceae</taxon>
        <taxon>Sphingomonas</taxon>
    </lineage>
</organism>
<dbReference type="EMBL" id="VDES01000002">
    <property type="protein sequence ID" value="MBA1374412.1"/>
    <property type="molecule type" value="Genomic_DNA"/>
</dbReference>
<evidence type="ECO:0000256" key="1">
    <source>
        <dbReference type="ARBA" id="ARBA00004442"/>
    </source>
</evidence>
<comment type="similarity">
    <text evidence="2">Belongs to the MipA/OmpV family.</text>
</comment>
<protein>
    <submittedName>
        <fullName evidence="8">MipA/OmpV family protein</fullName>
    </submittedName>
</protein>
<gene>
    <name evidence="8" type="ORF">FG486_08680</name>
</gene>
<comment type="subcellular location">
    <subcellularLocation>
        <location evidence="1">Cell outer membrane</location>
    </subcellularLocation>
</comment>
<name>A0A7V8RDC1_9SPHN</name>
<dbReference type="PANTHER" id="PTHR38776:SF1">
    <property type="entry name" value="MLTA-INTERACTING PROTEIN-RELATED"/>
    <property type="match status" value="1"/>
</dbReference>
<evidence type="ECO:0000256" key="7">
    <source>
        <dbReference type="SAM" id="SignalP"/>
    </source>
</evidence>
<evidence type="ECO:0000313" key="8">
    <source>
        <dbReference type="EMBL" id="MBA1374412.1"/>
    </source>
</evidence>